<evidence type="ECO:0000313" key="7">
    <source>
        <dbReference type="WBParaSite" id="NBR_0000788901-mRNA-1"/>
    </source>
</evidence>
<dbReference type="EMBL" id="UYSL01019938">
    <property type="protein sequence ID" value="VDL71479.1"/>
    <property type="molecule type" value="Genomic_DNA"/>
</dbReference>
<dbReference type="Gene3D" id="3.40.50.1820">
    <property type="entry name" value="alpha/beta hydrolase"/>
    <property type="match status" value="1"/>
</dbReference>
<dbReference type="PANTHER" id="PTHR10824">
    <property type="entry name" value="ACYL-COENZYME A THIOESTERASE-RELATED"/>
    <property type="match status" value="1"/>
</dbReference>
<organism evidence="7">
    <name type="scientific">Nippostrongylus brasiliensis</name>
    <name type="common">Rat hookworm</name>
    <dbReference type="NCBI Taxonomy" id="27835"/>
    <lineage>
        <taxon>Eukaryota</taxon>
        <taxon>Metazoa</taxon>
        <taxon>Ecdysozoa</taxon>
        <taxon>Nematoda</taxon>
        <taxon>Chromadorea</taxon>
        <taxon>Rhabditida</taxon>
        <taxon>Rhabditina</taxon>
        <taxon>Rhabditomorpha</taxon>
        <taxon>Strongyloidea</taxon>
        <taxon>Heligmosomidae</taxon>
        <taxon>Nippostrongylus</taxon>
    </lineage>
</organism>
<evidence type="ECO:0000313" key="6">
    <source>
        <dbReference type="Proteomes" id="UP000271162"/>
    </source>
</evidence>
<dbReference type="GO" id="GO:0047617">
    <property type="term" value="F:fatty acyl-CoA hydrolase activity"/>
    <property type="evidence" value="ECO:0007669"/>
    <property type="project" value="TreeGrafter"/>
</dbReference>
<feature type="active site" description="Charge relay system" evidence="2">
    <location>
        <position position="291"/>
    </location>
</feature>
<feature type="active site" description="Charge relay system" evidence="2">
    <location>
        <position position="165"/>
    </location>
</feature>
<dbReference type="Pfam" id="PF04775">
    <property type="entry name" value="Bile_Hydr_Trans"/>
    <property type="match status" value="1"/>
</dbReference>
<reference evidence="7" key="1">
    <citation type="submission" date="2017-02" db="UniProtKB">
        <authorList>
            <consortium name="WormBaseParasite"/>
        </authorList>
    </citation>
    <scope>IDENTIFICATION</scope>
</reference>
<dbReference type="InterPro" id="IPR014940">
    <property type="entry name" value="BAAT_C"/>
</dbReference>
<evidence type="ECO:0000313" key="5">
    <source>
        <dbReference type="EMBL" id="VDL71479.1"/>
    </source>
</evidence>
<keyword evidence="6" id="KW-1185">Reference proteome</keyword>
<evidence type="ECO:0000256" key="2">
    <source>
        <dbReference type="PIRSR" id="PIRSR016521-1"/>
    </source>
</evidence>
<gene>
    <name evidence="5" type="ORF">NBR_LOCUS7890</name>
</gene>
<dbReference type="GO" id="GO:0006631">
    <property type="term" value="P:fatty acid metabolic process"/>
    <property type="evidence" value="ECO:0007669"/>
    <property type="project" value="TreeGrafter"/>
</dbReference>
<evidence type="ECO:0000259" key="4">
    <source>
        <dbReference type="Pfam" id="PF08840"/>
    </source>
</evidence>
<comment type="similarity">
    <text evidence="1">Belongs to the C/M/P thioester hydrolase family.</text>
</comment>
<dbReference type="PIRSF" id="PIRSF016521">
    <property type="entry name" value="Acyl-CoA_hydro"/>
    <property type="match status" value="1"/>
</dbReference>
<reference evidence="5 6" key="2">
    <citation type="submission" date="2018-11" db="EMBL/GenBank/DDBJ databases">
        <authorList>
            <consortium name="Pathogen Informatics"/>
        </authorList>
    </citation>
    <scope>NUCLEOTIDE SEQUENCE [LARGE SCALE GENOMIC DNA]</scope>
</reference>
<dbReference type="AlphaFoldDB" id="A0A0N4XXX6"/>
<dbReference type="PANTHER" id="PTHR10824:SF4">
    <property type="entry name" value="ACYL-COENZYME A THIOESTERASE 1-LIKE"/>
    <property type="match status" value="1"/>
</dbReference>
<dbReference type="STRING" id="27835.A0A0N4XXX6"/>
<dbReference type="GO" id="GO:0006637">
    <property type="term" value="P:acyl-CoA metabolic process"/>
    <property type="evidence" value="ECO:0007669"/>
    <property type="project" value="InterPro"/>
</dbReference>
<dbReference type="InterPro" id="IPR029058">
    <property type="entry name" value="AB_hydrolase_fold"/>
</dbReference>
<dbReference type="SUPFAM" id="SSF53474">
    <property type="entry name" value="alpha/beta-Hydrolases"/>
    <property type="match status" value="1"/>
</dbReference>
<name>A0A0N4XXX6_NIPBR</name>
<dbReference type="InterPro" id="IPR006862">
    <property type="entry name" value="Thio_Ohase/aa_AcTrfase"/>
</dbReference>
<protein>
    <submittedName>
        <fullName evidence="7">BAAT_C domain-containing protein</fullName>
    </submittedName>
</protein>
<dbReference type="OMA" id="GICEIPL"/>
<evidence type="ECO:0000256" key="1">
    <source>
        <dbReference type="ARBA" id="ARBA00006538"/>
    </source>
</evidence>
<feature type="active site" description="Charge relay system" evidence="2">
    <location>
        <position position="259"/>
    </location>
</feature>
<dbReference type="Proteomes" id="UP000271162">
    <property type="component" value="Unassembled WGS sequence"/>
</dbReference>
<dbReference type="WBParaSite" id="NBR_0000788901-mRNA-1">
    <property type="protein sequence ID" value="NBR_0000788901-mRNA-1"/>
    <property type="gene ID" value="NBR_0000788901"/>
</dbReference>
<feature type="domain" description="Acyl-CoA thioester hydrolase/bile acid-CoA amino acid N-acetyltransferase" evidence="3">
    <location>
        <begin position="5"/>
        <end position="75"/>
    </location>
</feature>
<evidence type="ECO:0000259" key="3">
    <source>
        <dbReference type="Pfam" id="PF04775"/>
    </source>
</evidence>
<dbReference type="Pfam" id="PF08840">
    <property type="entry name" value="BAAT_C"/>
    <property type="match status" value="1"/>
</dbReference>
<proteinExistence type="inferred from homology"/>
<sequence length="358" mass="39928">MTVVFVGIRPMGLFESITPADDYRFGNYCKCTPPNPFHYALELVTLRNCSGELIHTLPLIKRWMHPDVIRKDIEEDGICGTLFKPPGDGPFPTILDMAGTGGGINEQKGATLASEGFCVLTLAFFQYKTLITDMHELDLDYFKKAIDWLVSQPFTKNEIGIQGVSFGGLLVNMLAVRHPEIIAVCSINGSQAIGEMAKIKEHGEVLSCGKENFEYIRYINGAMCYDKITQFMVVPPEADIRIETTPKRTAFRFVASLDDLSTPTVFVTRLNEKKLKDSGHYVEVDFAPGGHLMEPPYFPGLPVVYSKYADCVQAYGGEPSQHGASQPLVWSNTLAFFKRFLGEPKPPADYRIRIQSHL</sequence>
<dbReference type="InterPro" id="IPR016662">
    <property type="entry name" value="Acyl-CoA_thioEstase_long-chain"/>
</dbReference>
<accession>A0A0N4XXX6</accession>
<feature type="domain" description="BAAT/Acyl-CoA thioester hydrolase C-terminal" evidence="4">
    <location>
        <begin position="138"/>
        <end position="342"/>
    </location>
</feature>